<dbReference type="AlphaFoldDB" id="A0A7S0D897"/>
<dbReference type="Pfam" id="PF14226">
    <property type="entry name" value="DIOX_N"/>
    <property type="match status" value="1"/>
</dbReference>
<dbReference type="SUPFAM" id="SSF51197">
    <property type="entry name" value="Clavaminate synthase-like"/>
    <property type="match status" value="1"/>
</dbReference>
<reference evidence="5" key="1">
    <citation type="submission" date="2021-01" db="EMBL/GenBank/DDBJ databases">
        <authorList>
            <person name="Corre E."/>
            <person name="Pelletier E."/>
            <person name="Niang G."/>
            <person name="Scheremetjew M."/>
            <person name="Finn R."/>
            <person name="Kale V."/>
            <person name="Holt S."/>
            <person name="Cochrane G."/>
            <person name="Meng A."/>
            <person name="Brown T."/>
            <person name="Cohen L."/>
        </authorList>
    </citation>
    <scope>NUCLEOTIDE SEQUENCE</scope>
    <source>
        <strain evidence="5">CCAC1681</strain>
    </source>
</reference>
<evidence type="ECO:0008006" key="6">
    <source>
        <dbReference type="Google" id="ProtNLM"/>
    </source>
</evidence>
<evidence type="ECO:0000259" key="4">
    <source>
        <dbReference type="Pfam" id="PF25436"/>
    </source>
</evidence>
<dbReference type="InterPro" id="IPR027443">
    <property type="entry name" value="IPNS-like_sf"/>
</dbReference>
<feature type="region of interest" description="Disordered" evidence="1">
    <location>
        <begin position="37"/>
        <end position="79"/>
    </location>
</feature>
<dbReference type="InterPro" id="IPR044861">
    <property type="entry name" value="IPNS-like_FE2OG_OXY"/>
</dbReference>
<feature type="domain" description="Non-haem dioxygenase N-terminal" evidence="3">
    <location>
        <begin position="80"/>
        <end position="154"/>
    </location>
</feature>
<dbReference type="PANTHER" id="PTHR47990">
    <property type="entry name" value="2-OXOGLUTARATE (2OG) AND FE(II)-DEPENDENT OXYGENASE SUPERFAMILY PROTEIN-RELATED"/>
    <property type="match status" value="1"/>
</dbReference>
<evidence type="ECO:0000259" key="3">
    <source>
        <dbReference type="Pfam" id="PF14226"/>
    </source>
</evidence>
<dbReference type="Pfam" id="PF25436">
    <property type="entry name" value="BSD2_CRD"/>
    <property type="match status" value="1"/>
</dbReference>
<protein>
    <recommendedName>
        <fullName evidence="6">Fe2OG dioxygenase domain-containing protein</fullName>
    </recommendedName>
</protein>
<gene>
    <name evidence="5" type="ORF">MSP1401_LOCUS9778</name>
</gene>
<name>A0A7S0D897_MICPS</name>
<dbReference type="InterPro" id="IPR050231">
    <property type="entry name" value="Iron_ascorbate_oxido_reductase"/>
</dbReference>
<dbReference type="Pfam" id="PF03171">
    <property type="entry name" value="2OG-FeII_Oxy"/>
    <property type="match status" value="1"/>
</dbReference>
<organism evidence="5">
    <name type="scientific">Micromonas pusilla</name>
    <name type="common">Picoplanktonic green alga</name>
    <name type="synonym">Chromulina pusilla</name>
    <dbReference type="NCBI Taxonomy" id="38833"/>
    <lineage>
        <taxon>Eukaryota</taxon>
        <taxon>Viridiplantae</taxon>
        <taxon>Chlorophyta</taxon>
        <taxon>Mamiellophyceae</taxon>
        <taxon>Mamiellales</taxon>
        <taxon>Mamiellaceae</taxon>
        <taxon>Micromonas</taxon>
    </lineage>
</organism>
<feature type="domain" description="BSD2 cysteine rich" evidence="4">
    <location>
        <begin position="575"/>
        <end position="624"/>
    </location>
</feature>
<dbReference type="InterPro" id="IPR026992">
    <property type="entry name" value="DIOX_N"/>
</dbReference>
<feature type="domain" description="Isopenicillin N synthase-like Fe(2+) 2OG dioxygenase" evidence="2">
    <location>
        <begin position="268"/>
        <end position="381"/>
    </location>
</feature>
<evidence type="ECO:0000313" key="5">
    <source>
        <dbReference type="EMBL" id="CAD8446900.1"/>
    </source>
</evidence>
<accession>A0A7S0D897</accession>
<proteinExistence type="predicted"/>
<sequence length="631" mass="67456">MSAARASPIVSCLARDGALPPRARRVTARPVVVRAATSTAPKPATISDRRVGNNVVGSPAASSRDDAGSVPAATGSGPSIPVVDLDASDEACASVVREALFEGVGFFHVRNHGVPRDALENVAASAKTFFDAPFAEKRSLAVGDMKLSRGYEMSPEHIATMFSENHVSLEHERADPEPSAARRIVGERFSVGPFGRPSDAYHAGEDGATFFAPNVFPKNGRSELRESMESYYEHMERLSNRILRLIALAANAPPDFFEDKTDRHCSNLQVANYPTLRAEDWREVSEKSVPPRKKAHADSGTITILARSRSSESSDCDVDTKTKRGGLQVLVGDDTWADVPTLAGGARDGEDGVALLVNVGNQLQAWSDGIWRSTKHRVANPDLVDFINHDGNDDHTRKVEKTTRRVSVAFFHKANYDAAVDPSAFLAFGGFGAEAAKSAAAENVPVRTAGELSRVGMLRAFAQRGMDAEQASMAYHEALMGAEAAAEAAGFKSQKRSGTERGAFPETPKFRGGSFFSSAAGFSVSKKNALKRGSSVRRFCRPPFVFSASDDGLGFDRGSDDRGAGLGNDNPSSRCPVCKGTGWKPCGQCDGTGVNQDDLFGGKFLKGDTCWLCSGKAKTMCGNCIDLTDSF</sequence>
<evidence type="ECO:0000259" key="2">
    <source>
        <dbReference type="Pfam" id="PF03171"/>
    </source>
</evidence>
<dbReference type="EMBL" id="HBEN01011771">
    <property type="protein sequence ID" value="CAD8446900.1"/>
    <property type="molecule type" value="Transcribed_RNA"/>
</dbReference>
<evidence type="ECO:0000256" key="1">
    <source>
        <dbReference type="SAM" id="MobiDB-lite"/>
    </source>
</evidence>
<dbReference type="Gene3D" id="2.60.120.330">
    <property type="entry name" value="B-lactam Antibiotic, Isopenicillin N Synthase, Chain"/>
    <property type="match status" value="1"/>
</dbReference>
<dbReference type="InterPro" id="IPR057453">
    <property type="entry name" value="BSD2_CRD"/>
</dbReference>